<dbReference type="Gene3D" id="4.10.1060.50">
    <property type="match status" value="1"/>
</dbReference>
<feature type="domain" description="Large ribosomal subunit protein eL40" evidence="4">
    <location>
        <begin position="1"/>
        <end position="46"/>
    </location>
</feature>
<evidence type="ECO:0000313" key="5">
    <source>
        <dbReference type="EMBL" id="AIE99498.1"/>
    </source>
</evidence>
<dbReference type="SUPFAM" id="SSF57829">
    <property type="entry name" value="Zn-binding ribosomal proteins"/>
    <property type="match status" value="1"/>
</dbReference>
<dbReference type="PANTHER" id="PTHR39649">
    <property type="entry name" value="50S RIBOSOMAL PROTEIN L40E"/>
    <property type="match status" value="1"/>
</dbReference>
<evidence type="ECO:0000256" key="3">
    <source>
        <dbReference type="HAMAP-Rule" id="MF_00788"/>
    </source>
</evidence>
<dbReference type="EMBL" id="KF900564">
    <property type="protein sequence ID" value="AIE99498.1"/>
    <property type="molecule type" value="Genomic_DNA"/>
</dbReference>
<dbReference type="GO" id="GO:1990904">
    <property type="term" value="C:ribonucleoprotein complex"/>
    <property type="evidence" value="ECO:0007669"/>
    <property type="project" value="UniProtKB-KW"/>
</dbReference>
<dbReference type="AlphaFoldDB" id="A0A075G7F4"/>
<evidence type="ECO:0000259" key="4">
    <source>
        <dbReference type="SMART" id="SM01377"/>
    </source>
</evidence>
<protein>
    <recommendedName>
        <fullName evidence="3">Large ribosomal subunit protein eL40</fullName>
    </recommendedName>
</protein>
<dbReference type="SMART" id="SM01377">
    <property type="entry name" value="Ribosomal_L40e"/>
    <property type="match status" value="1"/>
</dbReference>
<proteinExistence type="inferred from homology"/>
<comment type="similarity">
    <text evidence="3">Belongs to the eukaryotic ribosomal protein eL40 family.</text>
</comment>
<gene>
    <name evidence="5" type="primary">RP-L40e</name>
    <name evidence="5" type="synonym">RPL40</name>
    <name evidence="3" type="synonym">rpl40e</name>
</gene>
<accession>A0A075G7F4</accession>
<dbReference type="GO" id="GO:0003735">
    <property type="term" value="F:structural constituent of ribosome"/>
    <property type="evidence" value="ECO:0007669"/>
    <property type="project" value="InterPro"/>
</dbReference>
<dbReference type="InterPro" id="IPR038587">
    <property type="entry name" value="Ribosomal_eL40_sf"/>
</dbReference>
<dbReference type="NCBIfam" id="NF003161">
    <property type="entry name" value="PRK04136.1"/>
    <property type="match status" value="1"/>
</dbReference>
<keyword evidence="1 3" id="KW-0689">Ribosomal protein</keyword>
<dbReference type="GO" id="GO:0006412">
    <property type="term" value="P:translation"/>
    <property type="evidence" value="ECO:0007669"/>
    <property type="project" value="UniProtKB-UniRule"/>
</dbReference>
<dbReference type="InterPro" id="IPR023657">
    <property type="entry name" value="Ribosomal_eL40_arc"/>
</dbReference>
<dbReference type="InterPro" id="IPR011332">
    <property type="entry name" value="Ribosomal_zn-bd"/>
</dbReference>
<name>A0A075G7F4_9EURY</name>
<dbReference type="HAMAP" id="MF_00788">
    <property type="entry name" value="Ribosomal_eL40"/>
    <property type="match status" value="1"/>
</dbReference>
<sequence length="49" mass="5645">MARFPEAEARLFNKKICMRCNARNAAKAIRCRKCNSSDLRSKARESRGK</sequence>
<reference evidence="5" key="1">
    <citation type="journal article" date="2014" name="Genome Biol. Evol.">
        <title>Pangenome evidence for extensive interdomain horizontal transfer affecting lineage core and shell genes in uncultured planktonic thaumarchaeota and euryarchaeota.</title>
        <authorList>
            <person name="Deschamps P."/>
            <person name="Zivanovic Y."/>
            <person name="Moreira D."/>
            <person name="Rodriguez-Valera F."/>
            <person name="Lopez-Garcia P."/>
        </authorList>
    </citation>
    <scope>NUCLEOTIDE SEQUENCE</scope>
</reference>
<evidence type="ECO:0000256" key="2">
    <source>
        <dbReference type="ARBA" id="ARBA00023274"/>
    </source>
</evidence>
<organism evidence="5">
    <name type="scientific">uncultured marine group II/III euryarchaeote KM3_110_C01</name>
    <dbReference type="NCBI Taxonomy" id="1457851"/>
    <lineage>
        <taxon>Archaea</taxon>
        <taxon>Methanobacteriati</taxon>
        <taxon>Methanobacteriota</taxon>
        <taxon>environmental samples</taxon>
    </lineage>
</organism>
<dbReference type="PANTHER" id="PTHR39649:SF1">
    <property type="entry name" value="LARGE RIBOSOMAL SUBUNIT PROTEIN EL40"/>
    <property type="match status" value="1"/>
</dbReference>
<dbReference type="InterPro" id="IPR001975">
    <property type="entry name" value="Ribosomal_eL40_dom"/>
</dbReference>
<evidence type="ECO:0000256" key="1">
    <source>
        <dbReference type="ARBA" id="ARBA00022980"/>
    </source>
</evidence>
<dbReference type="GO" id="GO:0005840">
    <property type="term" value="C:ribosome"/>
    <property type="evidence" value="ECO:0007669"/>
    <property type="project" value="UniProtKB-KW"/>
</dbReference>
<keyword evidence="2 3" id="KW-0687">Ribonucleoprotein</keyword>